<dbReference type="InterPro" id="IPR014752">
    <property type="entry name" value="Arrestin-like_C"/>
</dbReference>
<dbReference type="InterPro" id="IPR003663">
    <property type="entry name" value="Sugar/inositol_transpt"/>
</dbReference>
<dbReference type="SUPFAM" id="SSF103473">
    <property type="entry name" value="MFS general substrate transporter"/>
    <property type="match status" value="1"/>
</dbReference>
<dbReference type="InterPro" id="IPR036259">
    <property type="entry name" value="MFS_trans_sf"/>
</dbReference>
<dbReference type="PROSITE" id="PS50850">
    <property type="entry name" value="MFS"/>
    <property type="match status" value="1"/>
</dbReference>
<dbReference type="Proteomes" id="UP000325395">
    <property type="component" value="Unassembled WGS sequence"/>
</dbReference>
<sequence length="955" mass="106463">MLQSSLHTSDHMTRTKSSEPELTINLTEPAVFIPTYTHKPAVLRGSCELKVKETLMVKRLTVNFHGVSHVHWPHGLHDSKTITDRTLTVFGPAISVTGSQHHVDQENLGMLETGSTECNTSRQKCGLWGTITNKLCSRCKSTAAPDYQLLSPGTYTYNFEMILPPQLPESVNVRRSHVRYNVRACLEFPGHFRHNIAQNMPIAAIHCPAEDFVEDAEPVYIARAWKRLLRCDILMSRRGAPLCHILPVSVSFAELANSRFHGLQIYISENVQFLRKDGLVSCLGPFKRRLLYEAAEDFVPTLPPYRFGEDDDHLSEKSSFGVQESVVLSECEDKPATSEGMTLNIDLVLPTCQDHSEDNWMHFSTEYKSARVYHWLDLPPRDLLTKNLLIKTSTGGRRTTTDILFLDGFGFPKTDISFHLAFIATNDILMQPDIWTTSKKFSRLLSPSVGTTRDCVGVMSGIISDPAFNDMFTATKGDNTMQATVTAVYEVGCLFGAILALLFGDRTGRRWMVIAGATIMIVGVVIQVSAMPGSLPLLQFIFGRVITGIGNGMNTSTIPTYQAECSKTSNRGLLICIEGGIIAIGTAIAYWIDYGAHYGPQDLVWRFPIAFQVFFGIIIIVGMFYLPESPRYLIAHDKVAEGERVLAALAGTEIEDRHTQTEKNLILDSVRASGATKAKFSDLLTGGPSQHLRRMLVGSSSQMFQQISGCNAVIYYLPVLLEQSIGQSHNFALLIGGINMICYAIFATFSWFFIEKIGRRKLFLGGSYGQCAAMVIVFACLIPGDKESAKGAVFGFFLYMCFFGATWLPLPWLYPAELSPIKTRAKANAISTCNNWLFNFTVVMITPVMVEHIGWGTYLFFAAWNAVFIPIIWLFYPETAGRSLEEIDLIFAKGYVEKMSYVRAAKELPKLSDDEIEAKAAEYGILNNNEKVEERIAEHAPQDSQEYSSYLPSQL</sequence>
<protein>
    <recommendedName>
        <fullName evidence="9">Major facilitator superfamily (MFS) profile domain-containing protein</fullName>
    </recommendedName>
</protein>
<dbReference type="Pfam" id="PF00083">
    <property type="entry name" value="Sugar_tr"/>
    <property type="match status" value="1"/>
</dbReference>
<evidence type="ECO:0000256" key="4">
    <source>
        <dbReference type="ARBA" id="ARBA00022692"/>
    </source>
</evidence>
<organism evidence="10 11">
    <name type="scientific">Aspergillus pseudocaelatus</name>
    <dbReference type="NCBI Taxonomy" id="1825620"/>
    <lineage>
        <taxon>Eukaryota</taxon>
        <taxon>Fungi</taxon>
        <taxon>Dikarya</taxon>
        <taxon>Ascomycota</taxon>
        <taxon>Pezizomycotina</taxon>
        <taxon>Eurotiomycetes</taxon>
        <taxon>Eurotiomycetidae</taxon>
        <taxon>Eurotiales</taxon>
        <taxon>Aspergillaceae</taxon>
        <taxon>Aspergillus</taxon>
        <taxon>Aspergillus subgen. Circumdati</taxon>
    </lineage>
</organism>
<dbReference type="PANTHER" id="PTHR48022:SF69">
    <property type="entry name" value="SUGAR TRANSPORTER"/>
    <property type="match status" value="1"/>
</dbReference>
<evidence type="ECO:0000259" key="9">
    <source>
        <dbReference type="PROSITE" id="PS50850"/>
    </source>
</evidence>
<evidence type="ECO:0000256" key="6">
    <source>
        <dbReference type="ARBA" id="ARBA00023136"/>
    </source>
</evidence>
<feature type="transmembrane region" description="Helical" evidence="8">
    <location>
        <begin position="511"/>
        <end position="530"/>
    </location>
</feature>
<dbReference type="InterPro" id="IPR005829">
    <property type="entry name" value="Sugar_transporter_CS"/>
</dbReference>
<feature type="transmembrane region" description="Helical" evidence="8">
    <location>
        <begin position="604"/>
        <end position="626"/>
    </location>
</feature>
<keyword evidence="5 8" id="KW-1133">Transmembrane helix</keyword>
<feature type="transmembrane region" description="Helical" evidence="8">
    <location>
        <begin position="573"/>
        <end position="592"/>
    </location>
</feature>
<feature type="transmembrane region" description="Helical" evidence="8">
    <location>
        <begin position="733"/>
        <end position="754"/>
    </location>
</feature>
<feature type="compositionally biased region" description="Basic and acidic residues" evidence="7">
    <location>
        <begin position="8"/>
        <end position="19"/>
    </location>
</feature>
<feature type="transmembrane region" description="Helical" evidence="8">
    <location>
        <begin position="487"/>
        <end position="504"/>
    </location>
</feature>
<dbReference type="InterPro" id="IPR050360">
    <property type="entry name" value="MFS_Sugar_Transporters"/>
</dbReference>
<dbReference type="NCBIfam" id="TIGR00879">
    <property type="entry name" value="SP"/>
    <property type="match status" value="1"/>
</dbReference>
<name>A0ABQ6X3H0_9EURO</name>
<dbReference type="InterPro" id="IPR011021">
    <property type="entry name" value="Arrestin-like_N"/>
</dbReference>
<evidence type="ECO:0000313" key="10">
    <source>
        <dbReference type="EMBL" id="KAE8423872.1"/>
    </source>
</evidence>
<dbReference type="PRINTS" id="PR00171">
    <property type="entry name" value="SUGRTRNSPORT"/>
</dbReference>
<evidence type="ECO:0000313" key="11">
    <source>
        <dbReference type="Proteomes" id="UP000325395"/>
    </source>
</evidence>
<evidence type="ECO:0000256" key="7">
    <source>
        <dbReference type="SAM" id="MobiDB-lite"/>
    </source>
</evidence>
<comment type="similarity">
    <text evidence="2">Belongs to the major facilitator superfamily. Sugar transporter (TC 2.A.1.1) family.</text>
</comment>
<dbReference type="SUPFAM" id="SSF81296">
    <property type="entry name" value="E set domains"/>
    <property type="match status" value="1"/>
</dbReference>
<dbReference type="InterPro" id="IPR014756">
    <property type="entry name" value="Ig_E-set"/>
</dbReference>
<evidence type="ECO:0000256" key="3">
    <source>
        <dbReference type="ARBA" id="ARBA00022448"/>
    </source>
</evidence>
<dbReference type="Gene3D" id="1.20.1250.20">
    <property type="entry name" value="MFS general substrate transporter like domains"/>
    <property type="match status" value="1"/>
</dbReference>
<evidence type="ECO:0000256" key="1">
    <source>
        <dbReference type="ARBA" id="ARBA00004141"/>
    </source>
</evidence>
<keyword evidence="4 8" id="KW-0812">Transmembrane</keyword>
<dbReference type="InterPro" id="IPR005828">
    <property type="entry name" value="MFS_sugar_transport-like"/>
</dbReference>
<evidence type="ECO:0000256" key="8">
    <source>
        <dbReference type="SAM" id="Phobius"/>
    </source>
</evidence>
<evidence type="ECO:0000256" key="2">
    <source>
        <dbReference type="ARBA" id="ARBA00010992"/>
    </source>
</evidence>
<dbReference type="Gene3D" id="2.60.40.640">
    <property type="match status" value="1"/>
</dbReference>
<dbReference type="PANTHER" id="PTHR48022">
    <property type="entry name" value="PLASTIDIC GLUCOSE TRANSPORTER 4"/>
    <property type="match status" value="1"/>
</dbReference>
<keyword evidence="11" id="KW-1185">Reference proteome</keyword>
<feature type="transmembrane region" description="Helical" evidence="8">
    <location>
        <begin position="796"/>
        <end position="815"/>
    </location>
</feature>
<dbReference type="PROSITE" id="PS00217">
    <property type="entry name" value="SUGAR_TRANSPORT_2"/>
    <property type="match status" value="1"/>
</dbReference>
<dbReference type="InterPro" id="IPR020846">
    <property type="entry name" value="MFS_dom"/>
</dbReference>
<proteinExistence type="inferred from homology"/>
<keyword evidence="6 8" id="KW-0472">Membrane</keyword>
<feature type="region of interest" description="Disordered" evidence="7">
    <location>
        <begin position="1"/>
        <end position="21"/>
    </location>
</feature>
<evidence type="ECO:0000256" key="5">
    <source>
        <dbReference type="ARBA" id="ARBA00022989"/>
    </source>
</evidence>
<feature type="transmembrane region" description="Helical" evidence="8">
    <location>
        <begin position="536"/>
        <end position="553"/>
    </location>
</feature>
<dbReference type="EMBL" id="ML735687">
    <property type="protein sequence ID" value="KAE8423872.1"/>
    <property type="molecule type" value="Genomic_DNA"/>
</dbReference>
<dbReference type="Pfam" id="PF00339">
    <property type="entry name" value="Arrestin_N"/>
    <property type="match status" value="1"/>
</dbReference>
<comment type="subcellular location">
    <subcellularLocation>
        <location evidence="1">Membrane</location>
        <topology evidence="1">Multi-pass membrane protein</topology>
    </subcellularLocation>
</comment>
<gene>
    <name evidence="10" type="ORF">BDV36DRAFT_278877</name>
</gene>
<keyword evidence="3" id="KW-0813">Transport</keyword>
<reference evidence="10 11" key="1">
    <citation type="submission" date="2019-04" db="EMBL/GenBank/DDBJ databases">
        <authorList>
            <consortium name="DOE Joint Genome Institute"/>
            <person name="Mondo S."/>
            <person name="Kjaerbolling I."/>
            <person name="Vesth T."/>
            <person name="Frisvad J.C."/>
            <person name="Nybo J.L."/>
            <person name="Theobald S."/>
            <person name="Kildgaard S."/>
            <person name="Isbrandt T."/>
            <person name="Kuo A."/>
            <person name="Sato A."/>
            <person name="Lyhne E.K."/>
            <person name="Kogle M.E."/>
            <person name="Wiebenga A."/>
            <person name="Kun R.S."/>
            <person name="Lubbers R.J."/>
            <person name="Makela M.R."/>
            <person name="Barry K."/>
            <person name="Chovatia M."/>
            <person name="Clum A."/>
            <person name="Daum C."/>
            <person name="Haridas S."/>
            <person name="He G."/>
            <person name="LaButti K."/>
            <person name="Lipzen A."/>
            <person name="Riley R."/>
            <person name="Salamov A."/>
            <person name="Simmons B.A."/>
            <person name="Magnuson J.K."/>
            <person name="Henrissat B."/>
            <person name="Mortensen U.H."/>
            <person name="Larsen T.O."/>
            <person name="Devries R.P."/>
            <person name="Grigoriev I.V."/>
            <person name="Machida M."/>
            <person name="Baker S.E."/>
            <person name="Andersen M.R."/>
            <person name="Cantor M.N."/>
            <person name="Hua S.X."/>
        </authorList>
    </citation>
    <scope>NUCLEOTIDE SEQUENCE [LARGE SCALE GENOMIC DNA]</scope>
    <source>
        <strain evidence="10 11">CBS 117616</strain>
    </source>
</reference>
<feature type="transmembrane region" description="Helical" evidence="8">
    <location>
        <begin position="855"/>
        <end position="876"/>
    </location>
</feature>
<accession>A0ABQ6X3H0</accession>
<feature type="domain" description="Major facilitator superfamily (MFS) profile" evidence="9">
    <location>
        <begin position="419"/>
        <end position="880"/>
    </location>
</feature>
<feature type="transmembrane region" description="Helical" evidence="8">
    <location>
        <begin position="766"/>
        <end position="784"/>
    </location>
</feature>